<proteinExistence type="predicted"/>
<evidence type="ECO:0000313" key="1">
    <source>
        <dbReference type="EMBL" id="PMD49899.1"/>
    </source>
</evidence>
<dbReference type="AlphaFoldDB" id="A0A2J6SGM3"/>
<evidence type="ECO:0000313" key="2">
    <source>
        <dbReference type="Proteomes" id="UP000235371"/>
    </source>
</evidence>
<reference evidence="1 2" key="1">
    <citation type="submission" date="2016-04" db="EMBL/GenBank/DDBJ databases">
        <title>A degradative enzymes factory behind the ericoid mycorrhizal symbiosis.</title>
        <authorList>
            <consortium name="DOE Joint Genome Institute"/>
            <person name="Martino E."/>
            <person name="Morin E."/>
            <person name="Grelet G."/>
            <person name="Kuo A."/>
            <person name="Kohler A."/>
            <person name="Daghino S."/>
            <person name="Barry K."/>
            <person name="Choi C."/>
            <person name="Cichocki N."/>
            <person name="Clum A."/>
            <person name="Copeland A."/>
            <person name="Hainaut M."/>
            <person name="Haridas S."/>
            <person name="Labutti K."/>
            <person name="Lindquist E."/>
            <person name="Lipzen A."/>
            <person name="Khouja H.-R."/>
            <person name="Murat C."/>
            <person name="Ohm R."/>
            <person name="Olson A."/>
            <person name="Spatafora J."/>
            <person name="Veneault-Fourrey C."/>
            <person name="Henrissat B."/>
            <person name="Grigoriev I."/>
            <person name="Martin F."/>
            <person name="Perotto S."/>
        </authorList>
    </citation>
    <scope>NUCLEOTIDE SEQUENCE [LARGE SCALE GENOMIC DNA]</scope>
    <source>
        <strain evidence="1 2">E</strain>
    </source>
</reference>
<accession>A0A2J6SGM3</accession>
<dbReference type="GeneID" id="36579692"/>
<dbReference type="InParanoid" id="A0A2J6SGM3"/>
<sequence>MDALCSKCRTIFSTPIKGRLASPSSRMPPETLALHSDSIASLFASKSLPCHLCVLLWEAKPDHFEFLRQTESHLQVRHDLGRAEVRWRWEKTRFLSGAGPSGGNLPDSGKRLTFIICDGNWRE</sequence>
<dbReference type="EMBL" id="KZ613919">
    <property type="protein sequence ID" value="PMD49899.1"/>
    <property type="molecule type" value="Genomic_DNA"/>
</dbReference>
<dbReference type="Proteomes" id="UP000235371">
    <property type="component" value="Unassembled WGS sequence"/>
</dbReference>
<name>A0A2J6SGM3_9HELO</name>
<organism evidence="1 2">
    <name type="scientific">Hyaloscypha bicolor E</name>
    <dbReference type="NCBI Taxonomy" id="1095630"/>
    <lineage>
        <taxon>Eukaryota</taxon>
        <taxon>Fungi</taxon>
        <taxon>Dikarya</taxon>
        <taxon>Ascomycota</taxon>
        <taxon>Pezizomycotina</taxon>
        <taxon>Leotiomycetes</taxon>
        <taxon>Helotiales</taxon>
        <taxon>Hyaloscyphaceae</taxon>
        <taxon>Hyaloscypha</taxon>
        <taxon>Hyaloscypha bicolor</taxon>
    </lineage>
</organism>
<gene>
    <name evidence="1" type="ORF">K444DRAFT_285548</name>
</gene>
<keyword evidence="2" id="KW-1185">Reference proteome</keyword>
<dbReference type="RefSeq" id="XP_024726803.1">
    <property type="nucleotide sequence ID" value="XM_024871610.1"/>
</dbReference>
<protein>
    <submittedName>
        <fullName evidence="1">Uncharacterized protein</fullName>
    </submittedName>
</protein>